<name>A0A1B1UMN3_9BRAD</name>
<keyword evidence="2" id="KW-1185">Reference proteome</keyword>
<dbReference type="AlphaFoldDB" id="A0A1B1UMN3"/>
<evidence type="ECO:0000313" key="1">
    <source>
        <dbReference type="EMBL" id="ANW04006.1"/>
    </source>
</evidence>
<protein>
    <recommendedName>
        <fullName evidence="3">Nucleotidyl transferase AbiEii/AbiGii toxin family protein</fullName>
    </recommendedName>
</protein>
<evidence type="ECO:0008006" key="3">
    <source>
        <dbReference type="Google" id="ProtNLM"/>
    </source>
</evidence>
<dbReference type="STRING" id="1274631.LMTR13_31545"/>
<dbReference type="RefSeq" id="WP_065731169.1">
    <property type="nucleotide sequence ID" value="NZ_CP016428.1"/>
</dbReference>
<organism evidence="1 2">
    <name type="scientific">Bradyrhizobium icense</name>
    <dbReference type="NCBI Taxonomy" id="1274631"/>
    <lineage>
        <taxon>Bacteria</taxon>
        <taxon>Pseudomonadati</taxon>
        <taxon>Pseudomonadota</taxon>
        <taxon>Alphaproteobacteria</taxon>
        <taxon>Hyphomicrobiales</taxon>
        <taxon>Nitrobacteraceae</taxon>
        <taxon>Bradyrhizobium</taxon>
    </lineage>
</organism>
<dbReference type="Pfam" id="PF08843">
    <property type="entry name" value="AbiEii"/>
    <property type="match status" value="1"/>
</dbReference>
<gene>
    <name evidence="1" type="ORF">LMTR13_31545</name>
</gene>
<dbReference type="KEGG" id="bic:LMTR13_31545"/>
<dbReference type="InterPro" id="IPR014942">
    <property type="entry name" value="AbiEii"/>
</dbReference>
<reference evidence="1 2" key="1">
    <citation type="submission" date="2016-07" db="EMBL/GenBank/DDBJ databases">
        <title>Complete genome sequence of Bradyrhizobium icense LMTR 13T, a potential inoculant strain isolated from lima bean (Phaseolus lunatus) in Peru.</title>
        <authorList>
            <person name="Ormeno-Orrillo E."/>
            <person name="Duran D."/>
            <person name="Rogel M.A."/>
            <person name="Rey L."/>
            <person name="Imperial J."/>
            <person name="Ruiz-Argueso T."/>
            <person name="Martinez-Romero E."/>
        </authorList>
    </citation>
    <scope>NUCLEOTIDE SEQUENCE [LARGE SCALE GENOMIC DNA]</scope>
    <source>
        <strain evidence="1 2">LMTR 13</strain>
    </source>
</reference>
<accession>A0A1B1UMN3</accession>
<dbReference type="EMBL" id="CP016428">
    <property type="protein sequence ID" value="ANW04006.1"/>
    <property type="molecule type" value="Genomic_DNA"/>
</dbReference>
<dbReference type="OrthoDB" id="9796281at2"/>
<proteinExistence type="predicted"/>
<evidence type="ECO:0000313" key="2">
    <source>
        <dbReference type="Proteomes" id="UP000092839"/>
    </source>
</evidence>
<sequence>MPDPFEPRIEILPPAQKEIWPQLAPAPDLSFVLYGGTAVALHLGHRVSIDFDFFKAEPLDKARIETSFQFVRNARTIQEDKNSLVMDVPMSSGSVKVSFFGGLALGRINDPLRTRDSVLFVASLEDLLATKLKAILDRAEAKDYRDISAMLSAGVSLEKALGAFAVNYRRDPALPLRALGFFKDGDLPSLPKADRDLLRAARDRVSDVPEVPMLKGLLSAE</sequence>
<dbReference type="Proteomes" id="UP000092839">
    <property type="component" value="Chromosome"/>
</dbReference>